<feature type="binding site" evidence="2">
    <location>
        <position position="284"/>
    </location>
    <ligand>
        <name>Zn(2+)</name>
        <dbReference type="ChEBI" id="CHEBI:29105"/>
    </ligand>
</feature>
<name>A0A2A2JPG9_9BILA</name>
<dbReference type="PANTHER" id="PTHR12736">
    <property type="entry name" value="LANC-LIKE PROTEIN"/>
    <property type="match status" value="1"/>
</dbReference>
<reference evidence="3 4" key="1">
    <citation type="journal article" date="2017" name="Curr. Biol.">
        <title>Genome architecture and evolution of a unichromosomal asexual nematode.</title>
        <authorList>
            <person name="Fradin H."/>
            <person name="Zegar C."/>
            <person name="Gutwein M."/>
            <person name="Lucas J."/>
            <person name="Kovtun M."/>
            <person name="Corcoran D."/>
            <person name="Baugh L.R."/>
            <person name="Kiontke K."/>
            <person name="Gunsalus K."/>
            <person name="Fitch D.H."/>
            <person name="Piano F."/>
        </authorList>
    </citation>
    <scope>NUCLEOTIDE SEQUENCE [LARGE SCALE GENOMIC DNA]</scope>
    <source>
        <strain evidence="3">PF1309</strain>
    </source>
</reference>
<dbReference type="PRINTS" id="PR01950">
    <property type="entry name" value="LANCSUPER"/>
</dbReference>
<comment type="similarity">
    <text evidence="1">Belongs to the LanC-like protein family.</text>
</comment>
<dbReference type="PANTHER" id="PTHR12736:SF7">
    <property type="entry name" value="LANC-LIKE PROTEIN 3"/>
    <property type="match status" value="1"/>
</dbReference>
<dbReference type="OrthoDB" id="10257263at2759"/>
<dbReference type="GO" id="GO:0031179">
    <property type="term" value="P:peptide modification"/>
    <property type="evidence" value="ECO:0007669"/>
    <property type="project" value="InterPro"/>
</dbReference>
<dbReference type="InterPro" id="IPR020464">
    <property type="entry name" value="LanC-like_prot_euk"/>
</dbReference>
<dbReference type="Gene3D" id="1.50.10.10">
    <property type="match status" value="1"/>
</dbReference>
<evidence type="ECO:0000256" key="2">
    <source>
        <dbReference type="PIRSR" id="PIRSR607822-1"/>
    </source>
</evidence>
<dbReference type="InterPro" id="IPR012341">
    <property type="entry name" value="6hp_glycosidase-like_sf"/>
</dbReference>
<evidence type="ECO:0000313" key="4">
    <source>
        <dbReference type="Proteomes" id="UP000218231"/>
    </source>
</evidence>
<dbReference type="SUPFAM" id="SSF158745">
    <property type="entry name" value="LanC-like"/>
    <property type="match status" value="1"/>
</dbReference>
<dbReference type="CDD" id="cd04794">
    <property type="entry name" value="euk_LANCL"/>
    <property type="match status" value="1"/>
</dbReference>
<dbReference type="SMART" id="SM01260">
    <property type="entry name" value="LANC_like"/>
    <property type="match status" value="1"/>
</dbReference>
<dbReference type="GO" id="GO:0046872">
    <property type="term" value="F:metal ion binding"/>
    <property type="evidence" value="ECO:0007669"/>
    <property type="project" value="UniProtKB-KW"/>
</dbReference>
<dbReference type="Pfam" id="PF05147">
    <property type="entry name" value="LANC_like"/>
    <property type="match status" value="1"/>
</dbReference>
<evidence type="ECO:0008006" key="5">
    <source>
        <dbReference type="Google" id="ProtNLM"/>
    </source>
</evidence>
<organism evidence="3 4">
    <name type="scientific">Diploscapter pachys</name>
    <dbReference type="NCBI Taxonomy" id="2018661"/>
    <lineage>
        <taxon>Eukaryota</taxon>
        <taxon>Metazoa</taxon>
        <taxon>Ecdysozoa</taxon>
        <taxon>Nematoda</taxon>
        <taxon>Chromadorea</taxon>
        <taxon>Rhabditida</taxon>
        <taxon>Rhabditina</taxon>
        <taxon>Rhabditomorpha</taxon>
        <taxon>Rhabditoidea</taxon>
        <taxon>Rhabditidae</taxon>
        <taxon>Diploscapter</taxon>
    </lineage>
</organism>
<dbReference type="EMBL" id="LIAE01010300">
    <property type="protein sequence ID" value="PAV63605.1"/>
    <property type="molecule type" value="Genomic_DNA"/>
</dbReference>
<dbReference type="InterPro" id="IPR007822">
    <property type="entry name" value="LANC-like"/>
</dbReference>
<evidence type="ECO:0000256" key="1">
    <source>
        <dbReference type="ARBA" id="ARBA00007179"/>
    </source>
</evidence>
<dbReference type="Proteomes" id="UP000218231">
    <property type="component" value="Unassembled WGS sequence"/>
</dbReference>
<gene>
    <name evidence="3" type="ORF">WR25_20858</name>
</gene>
<proteinExistence type="inferred from homology"/>
<accession>A0A2A2JPG9</accession>
<evidence type="ECO:0000313" key="3">
    <source>
        <dbReference type="EMBL" id="PAV63605.1"/>
    </source>
</evidence>
<keyword evidence="2" id="KW-0479">Metal-binding</keyword>
<dbReference type="GO" id="GO:0005886">
    <property type="term" value="C:plasma membrane"/>
    <property type="evidence" value="ECO:0007669"/>
    <property type="project" value="TreeGrafter"/>
</dbReference>
<keyword evidence="2" id="KW-0862">Zinc</keyword>
<dbReference type="AlphaFoldDB" id="A0A2A2JPG9"/>
<feature type="binding site" evidence="2">
    <location>
        <position position="331"/>
    </location>
    <ligand>
        <name>Zn(2+)</name>
        <dbReference type="ChEBI" id="CHEBI:29105"/>
    </ligand>
</feature>
<keyword evidence="4" id="KW-1185">Reference proteome</keyword>
<comment type="caution">
    <text evidence="3">The sequence shown here is derived from an EMBL/GenBank/DDBJ whole genome shotgun (WGS) entry which is preliminary data.</text>
</comment>
<feature type="binding site" evidence="2">
    <location>
        <position position="330"/>
    </location>
    <ligand>
        <name>Zn(2+)</name>
        <dbReference type="ChEBI" id="CHEBI:29105"/>
    </ligand>
</feature>
<protein>
    <recommendedName>
        <fullName evidence="5">LanC-like protein 3 homolog</fullName>
    </recommendedName>
</protein>
<dbReference type="GO" id="GO:0005975">
    <property type="term" value="P:carbohydrate metabolic process"/>
    <property type="evidence" value="ECO:0007669"/>
    <property type="project" value="InterPro"/>
</dbReference>
<dbReference type="PRINTS" id="PR01951">
    <property type="entry name" value="LANCEUKARYTE"/>
</dbReference>
<sequence>MVRFIANKFIGKSKEVAENTDEKFLKSSIQAVARHILERPQNDEEWSDRGPYTSVSGTGLALALNRDVLQEVLHRSVNKEIQDIFNYCLQNLSKNRERQARYLCGDLGTLVASLNVSVRDDVIERIEQISHILAEKSYPNDEVLYGRAGYLAGVLWIRYVHFCFIEKIDTNFSRTVNENLISDDCVKRVLKAMYESGRKYSKKHNSPCPLFYEWHESEYIGAAHGLAGIYHTMMSFENLLAPSELDDLKASIDWLLTVQITEGNWPSSSKWFGREREDQLIHWCHGASGVIHLYIQMYHKTRDEKYLEACKLAGHLIWEKGVIKKGPGLCHGVSGNGYAFLMLYRLTSDEKWLSRALCFARLMMDKDVQGQQRTPDSPYSLFEGWAGALCFLCDLLPERRDKAQFPLYPNTF</sequence>